<reference evidence="5" key="1">
    <citation type="submission" date="2015-09" db="EMBL/GenBank/DDBJ databases">
        <authorList>
            <consortium name="Pathogen Informatics"/>
        </authorList>
    </citation>
    <scope>NUCLEOTIDE SEQUENCE [LARGE SCALE GENOMIC DNA]</scope>
    <source>
        <strain evidence="5">Lake Konstanz</strain>
    </source>
</reference>
<dbReference type="AlphaFoldDB" id="A0A0S4J1F9"/>
<keyword evidence="2" id="KW-0812">Transmembrane</keyword>
<keyword evidence="3" id="KW-0732">Signal</keyword>
<keyword evidence="2" id="KW-0472">Membrane</keyword>
<evidence type="ECO:0000256" key="1">
    <source>
        <dbReference type="SAM" id="MobiDB-lite"/>
    </source>
</evidence>
<evidence type="ECO:0000256" key="3">
    <source>
        <dbReference type="SAM" id="SignalP"/>
    </source>
</evidence>
<sequence>MPSSRFSAAGVVAAIFVMLSMELAPFTSATLTNSTNSTNTTNSTSNTTLPFFSMRISGSSWQAALASNRSEVSDAVRLTLSDALDVPEEKVIVVSLTVGSLVAIFLVESDTLTASQVVRSVTVASLAGLQAVYQAAANTNETITLLSITAESQNVSGGGCDDTCIAVSVVASVVGACLVALLVWWLFKFVCAGGEKKLNPNSSLAGGEVTRTAEAHHPVGQDGVIHPIQQWQEQQLDTHEQPLPVHAMDYPRERDAYGGGGGAREMQHYDPRTTYTISPQNTRLSGFRLERAASASPQQQHQHPADYYEEYQTPTRY</sequence>
<evidence type="ECO:0000313" key="5">
    <source>
        <dbReference type="Proteomes" id="UP000051952"/>
    </source>
</evidence>
<dbReference type="Proteomes" id="UP000051952">
    <property type="component" value="Unassembled WGS sequence"/>
</dbReference>
<evidence type="ECO:0000313" key="4">
    <source>
        <dbReference type="EMBL" id="CUG08192.1"/>
    </source>
</evidence>
<name>A0A0S4J1F9_BODSA</name>
<proteinExistence type="predicted"/>
<feature type="compositionally biased region" description="Low complexity" evidence="1">
    <location>
        <begin position="292"/>
        <end position="302"/>
    </location>
</feature>
<dbReference type="EMBL" id="CYKH01000636">
    <property type="protein sequence ID" value="CUG08192.1"/>
    <property type="molecule type" value="Genomic_DNA"/>
</dbReference>
<keyword evidence="5" id="KW-1185">Reference proteome</keyword>
<keyword evidence="2" id="KW-1133">Transmembrane helix</keyword>
<protein>
    <submittedName>
        <fullName evidence="4">Mitotubule-associated protein Gb4, putative</fullName>
    </submittedName>
</protein>
<feature type="chain" id="PRO_5006621780" evidence="3">
    <location>
        <begin position="30"/>
        <end position="317"/>
    </location>
</feature>
<dbReference type="VEuPathDB" id="TriTrypDB:BSAL_74020"/>
<feature type="transmembrane region" description="Helical" evidence="2">
    <location>
        <begin position="165"/>
        <end position="187"/>
    </location>
</feature>
<gene>
    <name evidence="4" type="ORF">BSAL_74020</name>
</gene>
<feature type="signal peptide" evidence="3">
    <location>
        <begin position="1"/>
        <end position="29"/>
    </location>
</feature>
<feature type="region of interest" description="Disordered" evidence="1">
    <location>
        <begin position="251"/>
        <end position="317"/>
    </location>
</feature>
<evidence type="ECO:0000256" key="2">
    <source>
        <dbReference type="SAM" id="Phobius"/>
    </source>
</evidence>
<feature type="compositionally biased region" description="Polar residues" evidence="1">
    <location>
        <begin position="273"/>
        <end position="284"/>
    </location>
</feature>
<accession>A0A0S4J1F9</accession>
<organism evidence="4 5">
    <name type="scientific">Bodo saltans</name>
    <name type="common">Flagellated protozoan</name>
    <dbReference type="NCBI Taxonomy" id="75058"/>
    <lineage>
        <taxon>Eukaryota</taxon>
        <taxon>Discoba</taxon>
        <taxon>Euglenozoa</taxon>
        <taxon>Kinetoplastea</taxon>
        <taxon>Metakinetoplastina</taxon>
        <taxon>Eubodonida</taxon>
        <taxon>Bodonidae</taxon>
        <taxon>Bodo</taxon>
    </lineage>
</organism>